<accession>A0A2T6AZA7</accession>
<name>A0A2T6AZA7_9RHOB</name>
<reference evidence="1 2" key="1">
    <citation type="submission" date="2018-04" db="EMBL/GenBank/DDBJ databases">
        <title>Genomic Encyclopedia of Archaeal and Bacterial Type Strains, Phase II (KMG-II): from individual species to whole genera.</title>
        <authorList>
            <person name="Goeker M."/>
        </authorList>
    </citation>
    <scope>NUCLEOTIDE SEQUENCE [LARGE SCALE GENOMIC DNA]</scope>
    <source>
        <strain evidence="1 2">DSM 21823</strain>
    </source>
</reference>
<organism evidence="1 2">
    <name type="scientific">Gemmobacter caeni</name>
    <dbReference type="NCBI Taxonomy" id="589035"/>
    <lineage>
        <taxon>Bacteria</taxon>
        <taxon>Pseudomonadati</taxon>
        <taxon>Pseudomonadota</taxon>
        <taxon>Alphaproteobacteria</taxon>
        <taxon>Rhodobacterales</taxon>
        <taxon>Paracoccaceae</taxon>
        <taxon>Gemmobacter</taxon>
    </lineage>
</organism>
<dbReference type="Proteomes" id="UP000244224">
    <property type="component" value="Unassembled WGS sequence"/>
</dbReference>
<protein>
    <submittedName>
        <fullName evidence="1">Uncharacterized protein</fullName>
    </submittedName>
</protein>
<dbReference type="EMBL" id="QBKP01000008">
    <property type="protein sequence ID" value="PTX49128.1"/>
    <property type="molecule type" value="Genomic_DNA"/>
</dbReference>
<comment type="caution">
    <text evidence="1">The sequence shown here is derived from an EMBL/GenBank/DDBJ whole genome shotgun (WGS) entry which is preliminary data.</text>
</comment>
<evidence type="ECO:0000313" key="1">
    <source>
        <dbReference type="EMBL" id="PTX49128.1"/>
    </source>
</evidence>
<dbReference type="AlphaFoldDB" id="A0A2T6AZA7"/>
<evidence type="ECO:0000313" key="2">
    <source>
        <dbReference type="Proteomes" id="UP000244224"/>
    </source>
</evidence>
<gene>
    <name evidence="1" type="ORF">C8N34_108238</name>
</gene>
<keyword evidence="2" id="KW-1185">Reference proteome</keyword>
<sequence length="90" mass="10270">MSSKSDQKKPWKPRRSDAFATCDELTDGNCTCRAKGKNPCLAWVLPLAACYHLDRTDYVEAERERMEYNRINGTFFNTVLPCALHALVTK</sequence>
<proteinExistence type="predicted"/>